<reference evidence="2 3" key="1">
    <citation type="submission" date="2020-08" db="EMBL/GenBank/DDBJ databases">
        <authorList>
            <person name="Koutsovoulos G."/>
            <person name="Danchin GJ E."/>
        </authorList>
    </citation>
    <scope>NUCLEOTIDE SEQUENCE [LARGE SCALE GENOMIC DNA]</scope>
</reference>
<organism evidence="2 3">
    <name type="scientific">Meloidogyne enterolobii</name>
    <name type="common">Root-knot nematode worm</name>
    <name type="synonym">Meloidogyne mayaguensis</name>
    <dbReference type="NCBI Taxonomy" id="390850"/>
    <lineage>
        <taxon>Eukaryota</taxon>
        <taxon>Metazoa</taxon>
        <taxon>Ecdysozoa</taxon>
        <taxon>Nematoda</taxon>
        <taxon>Chromadorea</taxon>
        <taxon>Rhabditida</taxon>
        <taxon>Tylenchina</taxon>
        <taxon>Tylenchomorpha</taxon>
        <taxon>Tylenchoidea</taxon>
        <taxon>Meloidogynidae</taxon>
        <taxon>Meloidogyninae</taxon>
        <taxon>Meloidogyne</taxon>
    </lineage>
</organism>
<comment type="caution">
    <text evidence="2">The sequence shown here is derived from an EMBL/GenBank/DDBJ whole genome shotgun (WGS) entry which is preliminary data.</text>
</comment>
<feature type="transmembrane region" description="Helical" evidence="1">
    <location>
        <begin position="7"/>
        <end position="28"/>
    </location>
</feature>
<sequence length="56" mass="6933">MKKLTSMYMIIKDIFIIIYFFCFMLLYLKFLFNTTLCLKTVLDSLMRPNIRRRLEK</sequence>
<evidence type="ECO:0000256" key="1">
    <source>
        <dbReference type="SAM" id="Phobius"/>
    </source>
</evidence>
<keyword evidence="1" id="KW-1133">Transmembrane helix</keyword>
<evidence type="ECO:0000313" key="2">
    <source>
        <dbReference type="EMBL" id="CAD2189832.1"/>
    </source>
</evidence>
<evidence type="ECO:0000313" key="3">
    <source>
        <dbReference type="Proteomes" id="UP000580250"/>
    </source>
</evidence>
<keyword evidence="1" id="KW-0472">Membrane</keyword>
<name>A0A6V7WSC6_MELEN</name>
<protein>
    <submittedName>
        <fullName evidence="2">Uncharacterized protein</fullName>
    </submittedName>
</protein>
<gene>
    <name evidence="2" type="ORF">MENT_LOCUS42577</name>
</gene>
<accession>A0A6V7WSC6</accession>
<dbReference type="AlphaFoldDB" id="A0A6V7WSC6"/>
<dbReference type="Proteomes" id="UP000580250">
    <property type="component" value="Unassembled WGS sequence"/>
</dbReference>
<dbReference type="EMBL" id="CAJEWN010000773">
    <property type="protein sequence ID" value="CAD2189832.1"/>
    <property type="molecule type" value="Genomic_DNA"/>
</dbReference>
<proteinExistence type="predicted"/>
<keyword evidence="1" id="KW-0812">Transmembrane</keyword>